<name>A0ABQ6R7S8_9STAP</name>
<dbReference type="EMBL" id="SCWC02000005">
    <property type="protein sequence ID" value="KAA1039149.1"/>
    <property type="molecule type" value="Genomic_DNA"/>
</dbReference>
<accession>A0ABQ6R7S8</accession>
<keyword evidence="2" id="KW-1185">Reference proteome</keyword>
<evidence type="ECO:0000313" key="2">
    <source>
        <dbReference type="Proteomes" id="UP000295735"/>
    </source>
</evidence>
<dbReference type="RefSeq" id="WP_149459408.1">
    <property type="nucleotide sequence ID" value="NZ_SCWC02000005.1"/>
</dbReference>
<proteinExistence type="predicted"/>
<reference evidence="1 2" key="1">
    <citation type="submission" date="2019-09" db="EMBL/GenBank/DDBJ databases">
        <authorList>
            <person name="Mazhar S."/>
            <person name="Altermann E."/>
            <person name="Hill C."/>
            <person name="Mcauliffe O."/>
        </authorList>
    </citation>
    <scope>NUCLEOTIDE SEQUENCE [LARGE SCALE GENOMIC DNA]</scope>
    <source>
        <strain evidence="1 2">ATCC 51831</strain>
    </source>
</reference>
<evidence type="ECO:0008006" key="3">
    <source>
        <dbReference type="Google" id="ProtNLM"/>
    </source>
</evidence>
<comment type="caution">
    <text evidence="1">The sequence shown here is derived from an EMBL/GenBank/DDBJ whole genome shotgun (WGS) entry which is preliminary data.</text>
</comment>
<dbReference type="Proteomes" id="UP000295735">
    <property type="component" value="Unassembled WGS sequence"/>
</dbReference>
<sequence>MDKFQVDFLNNKFKMLNGLIKNLSNEVLERPGSNYGKDALNNLNQIYSLTLNIEFFLKTHDDFDRYEFDDLVEYAYHVHHELSEVICKDDNNTSWLYSRVNQYADVYKSASETINAFL</sequence>
<gene>
    <name evidence="1" type="ORF">ERX35_008005</name>
</gene>
<protein>
    <recommendedName>
        <fullName evidence="3">DUF1798 family protein</fullName>
    </recommendedName>
</protein>
<organism evidence="1 2">
    <name type="scientific">Macrococcus equipercicus</name>
    <dbReference type="NCBI Taxonomy" id="69967"/>
    <lineage>
        <taxon>Bacteria</taxon>
        <taxon>Bacillati</taxon>
        <taxon>Bacillota</taxon>
        <taxon>Bacilli</taxon>
        <taxon>Bacillales</taxon>
        <taxon>Staphylococcaceae</taxon>
        <taxon>Macrococcus</taxon>
    </lineage>
</organism>
<evidence type="ECO:0000313" key="1">
    <source>
        <dbReference type="EMBL" id="KAA1039149.1"/>
    </source>
</evidence>